<dbReference type="GO" id="GO:0005886">
    <property type="term" value="C:plasma membrane"/>
    <property type="evidence" value="ECO:0007669"/>
    <property type="project" value="InterPro"/>
</dbReference>
<dbReference type="NCBIfam" id="NF007031">
    <property type="entry name" value="PRK09496.1-2"/>
    <property type="match status" value="1"/>
</dbReference>
<dbReference type="InterPro" id="IPR006037">
    <property type="entry name" value="RCK_C"/>
</dbReference>
<dbReference type="EMBL" id="FQZQ01000006">
    <property type="protein sequence ID" value="SHJ23732.1"/>
    <property type="molecule type" value="Genomic_DNA"/>
</dbReference>
<dbReference type="NCBIfam" id="NF007032">
    <property type="entry name" value="PRK09496.1-4"/>
    <property type="match status" value="1"/>
</dbReference>
<keyword evidence="4" id="KW-0630">Potassium</keyword>
<dbReference type="AlphaFoldDB" id="A0A1M6HNF1"/>
<proteinExistence type="predicted"/>
<feature type="domain" description="RCK N-terminal" evidence="7">
    <location>
        <begin position="233"/>
        <end position="352"/>
    </location>
</feature>
<keyword evidence="6" id="KW-0406">Ion transport</keyword>
<evidence type="ECO:0000313" key="10">
    <source>
        <dbReference type="Proteomes" id="UP000183982"/>
    </source>
</evidence>
<dbReference type="OrthoDB" id="9775180at2"/>
<evidence type="ECO:0000259" key="7">
    <source>
        <dbReference type="PROSITE" id="PS51201"/>
    </source>
</evidence>
<reference evidence="10" key="1">
    <citation type="submission" date="2016-11" db="EMBL/GenBank/DDBJ databases">
        <authorList>
            <person name="Varghese N."/>
            <person name="Submissions S."/>
        </authorList>
    </citation>
    <scope>NUCLEOTIDE SEQUENCE [LARGE SCALE GENOMIC DNA]</scope>
    <source>
        <strain evidence="10">DSM 100564</strain>
    </source>
</reference>
<dbReference type="PROSITE" id="PS51202">
    <property type="entry name" value="RCK_C"/>
    <property type="match status" value="2"/>
</dbReference>
<dbReference type="Proteomes" id="UP000183982">
    <property type="component" value="Unassembled WGS sequence"/>
</dbReference>
<dbReference type="NCBIfam" id="NF007039">
    <property type="entry name" value="PRK09496.3-2"/>
    <property type="match status" value="1"/>
</dbReference>
<evidence type="ECO:0000256" key="5">
    <source>
        <dbReference type="ARBA" id="ARBA00023027"/>
    </source>
</evidence>
<organism evidence="9 10">
    <name type="scientific">Shimia gijangensis</name>
    <dbReference type="NCBI Taxonomy" id="1470563"/>
    <lineage>
        <taxon>Bacteria</taxon>
        <taxon>Pseudomonadati</taxon>
        <taxon>Pseudomonadota</taxon>
        <taxon>Alphaproteobacteria</taxon>
        <taxon>Rhodobacterales</taxon>
        <taxon>Roseobacteraceae</taxon>
    </lineage>
</organism>
<keyword evidence="10" id="KW-1185">Reference proteome</keyword>
<dbReference type="FunFam" id="3.40.50.720:FF:000027">
    <property type="entry name" value="Trk system potassium transporter TrkA"/>
    <property type="match status" value="1"/>
</dbReference>
<dbReference type="STRING" id="1470563.SAMN05444000_106102"/>
<dbReference type="InterPro" id="IPR006036">
    <property type="entry name" value="K_uptake_TrkA"/>
</dbReference>
<sequence>MKVIICGAGQVGWQIARHLSGEKNDVTVVDNNPDLVRRATDTLDVQGISGFASYPDVLDRAGARDADMIIAATHSDEVNMVTCQVAHSVFAIPRKIARLRSQSYLEAIYSDLYRRDHMPIDVVISPEQEVAEAALKRLSAPSAFDTETFLDGRVQMLGLTVDEECPVVNTPLRQLTDLFSTLRAVVVGVRREGSLFAPEPGDQLFVGDDIYVFTFREDISRTMEVFGKANKKQERVVLIGGGNVGLMVAQKLESGAQRVRTKVIERSRKVAERAAEALERTIVLHGDGLDAVMLNEAGIDRTDAVLALTDDDKVNLLSAVRAKSRGVPMAVALINDPTLVPLMGPLGIDAYINPRATTVSSILRHIRHGRVRDVYSLGDAEAEIIEAEVLSTSPIAGQQVRDIDFPEGVLIGAIMKGNEIIKPKGGTRIEEGDVIALFSLAEDVPEVERLFQVSIDFF</sequence>
<dbReference type="SUPFAM" id="SSF51735">
    <property type="entry name" value="NAD(P)-binding Rossmann-fold domains"/>
    <property type="match status" value="2"/>
</dbReference>
<evidence type="ECO:0000259" key="8">
    <source>
        <dbReference type="PROSITE" id="PS51202"/>
    </source>
</evidence>
<dbReference type="InterPro" id="IPR003148">
    <property type="entry name" value="RCK_N"/>
</dbReference>
<feature type="domain" description="RCK N-terminal" evidence="7">
    <location>
        <begin position="1"/>
        <end position="124"/>
    </location>
</feature>
<feature type="domain" description="RCK C-terminal" evidence="8">
    <location>
        <begin position="372"/>
        <end position="453"/>
    </location>
</feature>
<dbReference type="Pfam" id="PF02254">
    <property type="entry name" value="TrkA_N"/>
    <property type="match status" value="2"/>
</dbReference>
<evidence type="ECO:0000256" key="3">
    <source>
        <dbReference type="ARBA" id="ARBA00022538"/>
    </source>
</evidence>
<evidence type="ECO:0000313" key="9">
    <source>
        <dbReference type="EMBL" id="SHJ23732.1"/>
    </source>
</evidence>
<protein>
    <recommendedName>
        <fullName evidence="1">Trk system potassium uptake protein TrkA</fullName>
    </recommendedName>
</protein>
<gene>
    <name evidence="9" type="ORF">SAMN05444000_106102</name>
</gene>
<dbReference type="PANTHER" id="PTHR43833">
    <property type="entry name" value="POTASSIUM CHANNEL PROTEIN 2-RELATED-RELATED"/>
    <property type="match status" value="1"/>
</dbReference>
<keyword evidence="3" id="KW-0633">Potassium transport</keyword>
<evidence type="ECO:0000256" key="4">
    <source>
        <dbReference type="ARBA" id="ARBA00022958"/>
    </source>
</evidence>
<dbReference type="InterPro" id="IPR050721">
    <property type="entry name" value="Trk_Ktr_HKT_K-transport"/>
</dbReference>
<evidence type="ECO:0000256" key="2">
    <source>
        <dbReference type="ARBA" id="ARBA00022448"/>
    </source>
</evidence>
<dbReference type="Gene3D" id="3.40.50.720">
    <property type="entry name" value="NAD(P)-binding Rossmann-like Domain"/>
    <property type="match status" value="2"/>
</dbReference>
<dbReference type="SUPFAM" id="SSF116726">
    <property type="entry name" value="TrkA C-terminal domain-like"/>
    <property type="match status" value="2"/>
</dbReference>
<dbReference type="PRINTS" id="PR00335">
    <property type="entry name" value="KUPTAKETRKA"/>
</dbReference>
<evidence type="ECO:0000256" key="6">
    <source>
        <dbReference type="ARBA" id="ARBA00023065"/>
    </source>
</evidence>
<accession>A0A1M6HNF1</accession>
<keyword evidence="2" id="KW-0813">Transport</keyword>
<dbReference type="GO" id="GO:0015079">
    <property type="term" value="F:potassium ion transmembrane transporter activity"/>
    <property type="evidence" value="ECO:0007669"/>
    <property type="project" value="InterPro"/>
</dbReference>
<feature type="domain" description="RCK C-terminal" evidence="8">
    <location>
        <begin position="144"/>
        <end position="228"/>
    </location>
</feature>
<dbReference type="Gene3D" id="3.30.70.1450">
    <property type="entry name" value="Regulator of K+ conductance, C-terminal domain"/>
    <property type="match status" value="2"/>
</dbReference>
<dbReference type="PANTHER" id="PTHR43833:SF5">
    <property type="entry name" value="TRK SYSTEM POTASSIUM UPTAKE PROTEIN TRKA"/>
    <property type="match status" value="1"/>
</dbReference>
<keyword evidence="5" id="KW-0520">NAD</keyword>
<dbReference type="PROSITE" id="PS51201">
    <property type="entry name" value="RCK_N"/>
    <property type="match status" value="2"/>
</dbReference>
<dbReference type="Pfam" id="PF02080">
    <property type="entry name" value="TrkA_C"/>
    <property type="match status" value="2"/>
</dbReference>
<dbReference type="InterPro" id="IPR036291">
    <property type="entry name" value="NAD(P)-bd_dom_sf"/>
</dbReference>
<dbReference type="RefSeq" id="WP_073251097.1">
    <property type="nucleotide sequence ID" value="NZ_FQZQ01000006.1"/>
</dbReference>
<dbReference type="InterPro" id="IPR036721">
    <property type="entry name" value="RCK_C_sf"/>
</dbReference>
<name>A0A1M6HNF1_9RHOB</name>
<evidence type="ECO:0000256" key="1">
    <source>
        <dbReference type="ARBA" id="ARBA00017378"/>
    </source>
</evidence>